<reference evidence="3" key="1">
    <citation type="submission" date="2023-03" db="EMBL/GenBank/DDBJ databases">
        <title>Complete genome of Cladonia borealis.</title>
        <authorList>
            <person name="Park H."/>
        </authorList>
    </citation>
    <scope>NUCLEOTIDE SEQUENCE</scope>
    <source>
        <strain evidence="3">ANT050790</strain>
    </source>
</reference>
<feature type="domain" description="DUF7580" evidence="2">
    <location>
        <begin position="219"/>
        <end position="572"/>
    </location>
</feature>
<organism evidence="3 4">
    <name type="scientific">Cladonia borealis</name>
    <dbReference type="NCBI Taxonomy" id="184061"/>
    <lineage>
        <taxon>Eukaryota</taxon>
        <taxon>Fungi</taxon>
        <taxon>Dikarya</taxon>
        <taxon>Ascomycota</taxon>
        <taxon>Pezizomycotina</taxon>
        <taxon>Lecanoromycetes</taxon>
        <taxon>OSLEUM clade</taxon>
        <taxon>Lecanoromycetidae</taxon>
        <taxon>Lecanorales</taxon>
        <taxon>Lecanorineae</taxon>
        <taxon>Cladoniaceae</taxon>
        <taxon>Cladonia</taxon>
    </lineage>
</organism>
<dbReference type="InterPro" id="IPR056002">
    <property type="entry name" value="DUF7580"/>
</dbReference>
<gene>
    <name evidence="3" type="ORF">JMJ35_007209</name>
</gene>
<proteinExistence type="predicted"/>
<comment type="caution">
    <text evidence="3">The sequence shown here is derived from an EMBL/GenBank/DDBJ whole genome shotgun (WGS) entry which is preliminary data.</text>
</comment>
<feature type="chain" id="PRO_5041266198" description="DUF7580 domain-containing protein" evidence="1">
    <location>
        <begin position="25"/>
        <end position="577"/>
    </location>
</feature>
<name>A0AA39V0C9_9LECA</name>
<evidence type="ECO:0000313" key="4">
    <source>
        <dbReference type="Proteomes" id="UP001166286"/>
    </source>
</evidence>
<evidence type="ECO:0000256" key="1">
    <source>
        <dbReference type="SAM" id="SignalP"/>
    </source>
</evidence>
<keyword evidence="4" id="KW-1185">Reference proteome</keyword>
<sequence length="577" mass="66211">MVTGIETAGLVLAALPLLIQALSAYKSGLEKTGIILGLKQKRYKLKVERLRLRLEGQSVSLHINLAKLIGRAAPAEDVTRLPEKYDDILWTGVTAEKIKAYLQLGSTFEIFKDTLSMYQSYLEEIAGKLDGILWPPKADKKDLKALLSASKLEDGRYQYRHRLSFVMSEARIAELLRDMDDSVLTIKGFIDDNEDLHQIQRSHQEPREAKRKNITNSFHMIRKQANVLFRAILCCWGHDCHERHHAMLRLEDRCQDYEHKHGELQGRLDTVNFRLFFSQQHMVTPESSSWHESLIVTIKEDSCTLLNRNGVTAQTKRSVTFKTAPDIVVTSTETTVIEASAPIEVTSICKSLTESRPPIFHLSTDNRLFWNAKKSTNTSRLAEQEQRAISLEAFLKDHRHIDPDDRIKLAVNLASSLLQYNLTPWLKKCWTKDTIYFLTQARSISGVDVEHPLIFKQFHNQDSTAPYEPPENDPELALMELGILLLEIWNMKTFESWLETMGHSVDSSQLHDADVRLKYSIKWFKSVKTKLLPNYCEVVGICLRPAAFDLFDTSWEDAEFRVTVYKKIVEPLLIWGS</sequence>
<dbReference type="PANTHER" id="PTHR35186">
    <property type="entry name" value="ANK_REP_REGION DOMAIN-CONTAINING PROTEIN"/>
    <property type="match status" value="1"/>
</dbReference>
<dbReference type="PANTHER" id="PTHR35186:SF4">
    <property type="entry name" value="PRION-INHIBITION AND PROPAGATION HELO DOMAIN-CONTAINING PROTEIN"/>
    <property type="match status" value="1"/>
</dbReference>
<evidence type="ECO:0000313" key="3">
    <source>
        <dbReference type="EMBL" id="KAK0510777.1"/>
    </source>
</evidence>
<accession>A0AA39V0C9</accession>
<evidence type="ECO:0000259" key="2">
    <source>
        <dbReference type="Pfam" id="PF24476"/>
    </source>
</evidence>
<dbReference type="AlphaFoldDB" id="A0AA39V0C9"/>
<dbReference type="Proteomes" id="UP001166286">
    <property type="component" value="Unassembled WGS sequence"/>
</dbReference>
<dbReference type="Pfam" id="PF24476">
    <property type="entry name" value="DUF7580"/>
    <property type="match status" value="1"/>
</dbReference>
<keyword evidence="1" id="KW-0732">Signal</keyword>
<feature type="signal peptide" evidence="1">
    <location>
        <begin position="1"/>
        <end position="24"/>
    </location>
</feature>
<dbReference type="EMBL" id="JAFEKC020000015">
    <property type="protein sequence ID" value="KAK0510777.1"/>
    <property type="molecule type" value="Genomic_DNA"/>
</dbReference>
<protein>
    <recommendedName>
        <fullName evidence="2">DUF7580 domain-containing protein</fullName>
    </recommendedName>
</protein>